<keyword evidence="1" id="KW-0472">Membrane</keyword>
<dbReference type="SUPFAM" id="SSF51261">
    <property type="entry name" value="Duplicated hybrid motif"/>
    <property type="match status" value="1"/>
</dbReference>
<dbReference type="InterPro" id="IPR011055">
    <property type="entry name" value="Dup_hybrid_motif"/>
</dbReference>
<evidence type="ECO:0000313" key="3">
    <source>
        <dbReference type="EMBL" id="HIU12753.1"/>
    </source>
</evidence>
<dbReference type="InterPro" id="IPR016047">
    <property type="entry name" value="M23ase_b-sheet_dom"/>
</dbReference>
<dbReference type="Proteomes" id="UP000824175">
    <property type="component" value="Unassembled WGS sequence"/>
</dbReference>
<dbReference type="EMBL" id="DVMJ01000009">
    <property type="protein sequence ID" value="HIU12753.1"/>
    <property type="molecule type" value="Genomic_DNA"/>
</dbReference>
<proteinExistence type="predicted"/>
<feature type="domain" description="M23ase beta-sheet core" evidence="2">
    <location>
        <begin position="111"/>
        <end position="169"/>
    </location>
</feature>
<keyword evidence="1" id="KW-1133">Transmembrane helix</keyword>
<reference evidence="3" key="1">
    <citation type="submission" date="2020-10" db="EMBL/GenBank/DDBJ databases">
        <authorList>
            <person name="Gilroy R."/>
        </authorList>
    </citation>
    <scope>NUCLEOTIDE SEQUENCE</scope>
    <source>
        <strain evidence="3">CHK195-11698</strain>
    </source>
</reference>
<comment type="caution">
    <text evidence="3">The sequence shown here is derived from an EMBL/GenBank/DDBJ whole genome shotgun (WGS) entry which is preliminary data.</text>
</comment>
<evidence type="ECO:0000313" key="4">
    <source>
        <dbReference type="Proteomes" id="UP000824175"/>
    </source>
</evidence>
<organism evidence="3 4">
    <name type="scientific">Candidatus Fimiplasma intestinipullorum</name>
    <dbReference type="NCBI Taxonomy" id="2840825"/>
    <lineage>
        <taxon>Bacteria</taxon>
        <taxon>Bacillati</taxon>
        <taxon>Bacillota</taxon>
        <taxon>Clostridia</taxon>
        <taxon>Eubacteriales</taxon>
        <taxon>Candidatus Fimiplasma</taxon>
    </lineage>
</organism>
<dbReference type="CDD" id="cd12797">
    <property type="entry name" value="M23_peptidase"/>
    <property type="match status" value="1"/>
</dbReference>
<dbReference type="AlphaFoldDB" id="A0A9D1HLS1"/>
<gene>
    <name evidence="3" type="ORF">IAD15_01605</name>
</gene>
<protein>
    <submittedName>
        <fullName evidence="3">Peptidoglycan DD-metalloendopeptidase family protein</fullName>
    </submittedName>
</protein>
<sequence length="191" mass="21578">MDDLDEIRRRMRQRHHHSQPVLNDRQFNRLYRWMIRLMLAGALVLGVGTYMRASGQGEVFTQWISEHLSFAKYQDWIDTHLLSVIPFFHNETTAVDGPVSYEAIDETHFTAPTSAISAIGEGVVIAADEKSVTIEQTNGIQAVYGDLSEVEVALYDHVQSGDLLGYWESAFSLQFSYEGQAISYEEALAMA</sequence>
<keyword evidence="1" id="KW-0812">Transmembrane</keyword>
<accession>A0A9D1HLS1</accession>
<dbReference type="Gene3D" id="2.70.70.10">
    <property type="entry name" value="Glucose Permease (Domain IIA)"/>
    <property type="match status" value="1"/>
</dbReference>
<name>A0A9D1HLS1_9FIRM</name>
<evidence type="ECO:0000256" key="1">
    <source>
        <dbReference type="SAM" id="Phobius"/>
    </source>
</evidence>
<feature type="transmembrane region" description="Helical" evidence="1">
    <location>
        <begin position="33"/>
        <end position="51"/>
    </location>
</feature>
<dbReference type="Pfam" id="PF01551">
    <property type="entry name" value="Peptidase_M23"/>
    <property type="match status" value="1"/>
</dbReference>
<reference evidence="3" key="2">
    <citation type="journal article" date="2021" name="PeerJ">
        <title>Extensive microbial diversity within the chicken gut microbiome revealed by metagenomics and culture.</title>
        <authorList>
            <person name="Gilroy R."/>
            <person name="Ravi A."/>
            <person name="Getino M."/>
            <person name="Pursley I."/>
            <person name="Horton D.L."/>
            <person name="Alikhan N.F."/>
            <person name="Baker D."/>
            <person name="Gharbi K."/>
            <person name="Hall N."/>
            <person name="Watson M."/>
            <person name="Adriaenssens E.M."/>
            <person name="Foster-Nyarko E."/>
            <person name="Jarju S."/>
            <person name="Secka A."/>
            <person name="Antonio M."/>
            <person name="Oren A."/>
            <person name="Chaudhuri R.R."/>
            <person name="La Ragione R."/>
            <person name="Hildebrand F."/>
            <person name="Pallen M.J."/>
        </authorList>
    </citation>
    <scope>NUCLEOTIDE SEQUENCE</scope>
    <source>
        <strain evidence="3">CHK195-11698</strain>
    </source>
</reference>
<evidence type="ECO:0000259" key="2">
    <source>
        <dbReference type="Pfam" id="PF01551"/>
    </source>
</evidence>